<dbReference type="GO" id="GO:0016740">
    <property type="term" value="F:transferase activity"/>
    <property type="evidence" value="ECO:0007669"/>
    <property type="project" value="UniProtKB-KW"/>
</dbReference>
<dbReference type="SUPFAM" id="SSF53756">
    <property type="entry name" value="UDP-Glycosyltransferase/glycogen phosphorylase"/>
    <property type="match status" value="1"/>
</dbReference>
<name>A0ABQ3UPI9_9CHLR</name>
<evidence type="ECO:0000256" key="1">
    <source>
        <dbReference type="ARBA" id="ARBA00022676"/>
    </source>
</evidence>
<dbReference type="PANTHER" id="PTHR30160">
    <property type="entry name" value="TETRAACYLDISACCHARIDE 4'-KINASE-RELATED"/>
    <property type="match status" value="1"/>
</dbReference>
<accession>A0ABQ3UPI9</accession>
<dbReference type="PANTHER" id="PTHR30160:SF1">
    <property type="entry name" value="LIPOPOLYSACCHARIDE 1,2-N-ACETYLGLUCOSAMINETRANSFERASE-RELATED"/>
    <property type="match status" value="1"/>
</dbReference>
<dbReference type="CDD" id="cd03789">
    <property type="entry name" value="GT9_LPS_heptosyltransferase"/>
    <property type="match status" value="1"/>
</dbReference>
<keyword evidence="2 3" id="KW-0808">Transferase</keyword>
<gene>
    <name evidence="3" type="ORF">KSB_30780</name>
</gene>
<dbReference type="Proteomes" id="UP000654345">
    <property type="component" value="Unassembled WGS sequence"/>
</dbReference>
<evidence type="ECO:0000256" key="2">
    <source>
        <dbReference type="ARBA" id="ARBA00022679"/>
    </source>
</evidence>
<keyword evidence="4" id="KW-1185">Reference proteome</keyword>
<dbReference type="RefSeq" id="WP_201371291.1">
    <property type="nucleotide sequence ID" value="NZ_BNJG01000001.1"/>
</dbReference>
<reference evidence="3 4" key="1">
    <citation type="journal article" date="2021" name="Int. J. Syst. Evol. Microbiol.">
        <title>Reticulibacter mediterranei gen. nov., sp. nov., within the new family Reticulibacteraceae fam. nov., and Ktedonospora formicarum gen. nov., sp. nov., Ktedonobacter robiniae sp. nov., Dictyobacter formicarum sp. nov. and Dictyobacter arantiisoli sp. nov., belonging to the class Ktedonobacteria.</title>
        <authorList>
            <person name="Yabe S."/>
            <person name="Zheng Y."/>
            <person name="Wang C.M."/>
            <person name="Sakai Y."/>
            <person name="Abe K."/>
            <person name="Yokota A."/>
            <person name="Donadio S."/>
            <person name="Cavaletti L."/>
            <person name="Monciardini P."/>
        </authorList>
    </citation>
    <scope>NUCLEOTIDE SEQUENCE [LARGE SCALE GENOMIC DNA]</scope>
    <source>
        <strain evidence="3 4">SOSP1-30</strain>
    </source>
</reference>
<protein>
    <submittedName>
        <fullName evidence="3">Glycosyl transferase</fullName>
    </submittedName>
</protein>
<sequence length="406" mass="44731">MKLALRTLILLLVRLLGWPRIQRVRKQPEEKPRILLLRPDHLGDMVLATPVLDALRAQLPEAHIAMMVGPWSSAIVERHPALDELIPCAFPGFQRASQHPLAPYMLLFKLAKQLRAGNYDVAINLRPDFWWGAALVYLAGIPRRIGYALPPATSFLSCALPFPEHQHSTFYNLELASVGLQALGQPPLETPFTPERYPLRFEPTEQERQWVAQTLHDAGIAPEAPVVVIHPGTGGSVKLWRSEAWATCANQLQASYPSLRFVLTGTPKERPLLEEVAEGMVTQPLCISDSSVGQLAALLQRASLVMGVDNGPLHLAVTQDVPSIRIFGPTDSRIFGPWGAPARHRVITSTQRCPGCPSIPCGRLDFTAEELPQHPCVRVVSEESVLALARNILSPVNDAHNTSSRS</sequence>
<proteinExistence type="predicted"/>
<keyword evidence="1" id="KW-0328">Glycosyltransferase</keyword>
<dbReference type="Gene3D" id="3.40.50.2000">
    <property type="entry name" value="Glycogen Phosphorylase B"/>
    <property type="match status" value="2"/>
</dbReference>
<evidence type="ECO:0000313" key="4">
    <source>
        <dbReference type="Proteomes" id="UP000654345"/>
    </source>
</evidence>
<dbReference type="EMBL" id="BNJG01000001">
    <property type="protein sequence ID" value="GHO54603.1"/>
    <property type="molecule type" value="Genomic_DNA"/>
</dbReference>
<dbReference type="Pfam" id="PF01075">
    <property type="entry name" value="Glyco_transf_9"/>
    <property type="match status" value="1"/>
</dbReference>
<dbReference type="InterPro" id="IPR051199">
    <property type="entry name" value="LPS_LOS_Heptosyltrfase"/>
</dbReference>
<dbReference type="InterPro" id="IPR002201">
    <property type="entry name" value="Glyco_trans_9"/>
</dbReference>
<organism evidence="3 4">
    <name type="scientific">Ktedonobacter robiniae</name>
    <dbReference type="NCBI Taxonomy" id="2778365"/>
    <lineage>
        <taxon>Bacteria</taxon>
        <taxon>Bacillati</taxon>
        <taxon>Chloroflexota</taxon>
        <taxon>Ktedonobacteria</taxon>
        <taxon>Ktedonobacterales</taxon>
        <taxon>Ktedonobacteraceae</taxon>
        <taxon>Ktedonobacter</taxon>
    </lineage>
</organism>
<comment type="caution">
    <text evidence="3">The sequence shown here is derived from an EMBL/GenBank/DDBJ whole genome shotgun (WGS) entry which is preliminary data.</text>
</comment>
<evidence type="ECO:0000313" key="3">
    <source>
        <dbReference type="EMBL" id="GHO54603.1"/>
    </source>
</evidence>